<gene>
    <name evidence="3" type="ORF">H7849_10075</name>
</gene>
<protein>
    <submittedName>
        <fullName evidence="3">FecR domain-containing protein</fullName>
    </submittedName>
</protein>
<keyword evidence="4" id="KW-1185">Reference proteome</keyword>
<name>A0A7G8BNT4_9BACT</name>
<accession>A0A7G8BNT4</accession>
<feature type="chain" id="PRO_5028982531" evidence="1">
    <location>
        <begin position="29"/>
        <end position="322"/>
    </location>
</feature>
<dbReference type="RefSeq" id="WP_186746188.1">
    <property type="nucleotide sequence ID" value="NZ_CP060394.1"/>
</dbReference>
<organism evidence="3 4">
    <name type="scientific">Alloacidobacterium dinghuense</name>
    <dbReference type="NCBI Taxonomy" id="2763107"/>
    <lineage>
        <taxon>Bacteria</taxon>
        <taxon>Pseudomonadati</taxon>
        <taxon>Acidobacteriota</taxon>
        <taxon>Terriglobia</taxon>
        <taxon>Terriglobales</taxon>
        <taxon>Acidobacteriaceae</taxon>
        <taxon>Alloacidobacterium</taxon>
    </lineage>
</organism>
<keyword evidence="1" id="KW-0732">Signal</keyword>
<sequence length="322" mass="34419">MPRLKAILLLSLATLLAPALMLGQSANPAEPGTLNYVEGQVSINGQVVNWSSVGFTALNEGQVIETGNGKAEVLLAPGVFLRVGDNSAVRMISPNLANTEVELIKGRADVEVDQLFKQNDLRVRMKGDEARLLKTGLYAFDSELGTVQVFDGEAEVLPVDGQQKPIVVKDGHQLAMNGDGEKPKHFDKEASEDALYNWSSLRSQYLGEANVQLASEYEGVPGFAPGWFWDGGLYGYTWLPGDGAFFDPFGYGFYSPYYLYGGGFVYGYGRGYGRGGYRGAYRQGQTGFHSGRAGGFHGGYGGGFHGDGGFGGGGFHGGGGHR</sequence>
<feature type="signal peptide" evidence="1">
    <location>
        <begin position="1"/>
        <end position="28"/>
    </location>
</feature>
<dbReference type="InterPro" id="IPR006860">
    <property type="entry name" value="FecR"/>
</dbReference>
<evidence type="ECO:0000313" key="3">
    <source>
        <dbReference type="EMBL" id="QNI34204.1"/>
    </source>
</evidence>
<evidence type="ECO:0000259" key="2">
    <source>
        <dbReference type="Pfam" id="PF04773"/>
    </source>
</evidence>
<feature type="domain" description="FecR protein" evidence="2">
    <location>
        <begin position="63"/>
        <end position="154"/>
    </location>
</feature>
<dbReference type="KEGG" id="adin:H7849_10075"/>
<dbReference type="AlphaFoldDB" id="A0A7G8BNT4"/>
<dbReference type="EMBL" id="CP060394">
    <property type="protein sequence ID" value="QNI34204.1"/>
    <property type="molecule type" value="Genomic_DNA"/>
</dbReference>
<evidence type="ECO:0000313" key="4">
    <source>
        <dbReference type="Proteomes" id="UP000515312"/>
    </source>
</evidence>
<reference evidence="3 4" key="1">
    <citation type="submission" date="2020-08" db="EMBL/GenBank/DDBJ databases">
        <title>Edaphobacter telluris sp. nov. and Acidobacterium dinghuensis sp. nov., two acidobacteria isolated from forest soil.</title>
        <authorList>
            <person name="Fu J."/>
            <person name="Qiu L."/>
        </authorList>
    </citation>
    <scope>NUCLEOTIDE SEQUENCE [LARGE SCALE GENOMIC DNA]</scope>
    <source>
        <strain evidence="3">4Y35</strain>
    </source>
</reference>
<proteinExistence type="predicted"/>
<dbReference type="Proteomes" id="UP000515312">
    <property type="component" value="Chromosome"/>
</dbReference>
<dbReference type="Pfam" id="PF04773">
    <property type="entry name" value="FecR"/>
    <property type="match status" value="1"/>
</dbReference>
<evidence type="ECO:0000256" key="1">
    <source>
        <dbReference type="SAM" id="SignalP"/>
    </source>
</evidence>